<dbReference type="GO" id="GO:0004169">
    <property type="term" value="F:dolichyl-phosphate-mannose-protein mannosyltransferase activity"/>
    <property type="evidence" value="ECO:0007669"/>
    <property type="project" value="UniProtKB-UniRule"/>
</dbReference>
<dbReference type="Proteomes" id="UP000069135">
    <property type="component" value="Chromosome"/>
</dbReference>
<keyword evidence="6 10" id="KW-0812">Transmembrane</keyword>
<sequence>MDIAKLKESLSRPAVLLGLLVLLLSYLTYFQNYSYPPQLFWDENYHIASAQKYLNGVYFMEPHPPLAKLLIALGEKIYHPNLAANQFITTDYARDLPDGFSFVGYRFFPTLLAWLTAPLLYLIFLLLTRSPQYSTLLSFFYVFDNALIVHARGAMLDSTLLFFITLIILAFLLVLETRDKPNTFFPSAALFGAAFGAAMTTKDTALIMILLLPFIAWKLWPDRQKIGRMLGAMAVAFAVVFCSVWYAHFAIGSTVNPSLPDNGYYQASDEYKQILNQGLTRSFSSFSIMLRDSLRFTGHYARGVPRLDLCKRDENGSPFYFWPLGARSINFRWETPDGTDYRYLYLQVNPAVWWISFVAVLLAIGLLASQVFFPFREPLKHRFLLTAFMTLYVCYMIAISQLDRVMYLYHYFPPLLFGFVILSLVFMELKRFWTWEFTAQGKKVGLLVVGLIVFVGFQFYRPLTYYQPITDEQFKRRAFFELWELTCVKCDKVSSLAIPCKD</sequence>
<dbReference type="GO" id="GO:0005886">
    <property type="term" value="C:plasma membrane"/>
    <property type="evidence" value="ECO:0007669"/>
    <property type="project" value="UniProtKB-SubCell"/>
</dbReference>
<accession>A0A0S1SQJ1</accession>
<proteinExistence type="inferred from homology"/>
<dbReference type="EMBL" id="CP013065">
    <property type="protein sequence ID" value="ALM12766.1"/>
    <property type="molecule type" value="Genomic_DNA"/>
</dbReference>
<evidence type="ECO:0000256" key="9">
    <source>
        <dbReference type="ARBA" id="ARBA00093617"/>
    </source>
</evidence>
<evidence type="ECO:0000256" key="2">
    <source>
        <dbReference type="ARBA" id="ARBA00004922"/>
    </source>
</evidence>
<dbReference type="UniPathway" id="UPA00378"/>
<accession>A0A0S1SIN5</accession>
<dbReference type="InterPro" id="IPR027005">
    <property type="entry name" value="PMT-like"/>
</dbReference>
<accession>A0A0S1SI10</accession>
<dbReference type="Pfam" id="PF16192">
    <property type="entry name" value="PMT_4TMC"/>
    <property type="match status" value="1"/>
</dbReference>
<dbReference type="InterPro" id="IPR032421">
    <property type="entry name" value="PMT_4TMC"/>
</dbReference>
<evidence type="ECO:0000256" key="8">
    <source>
        <dbReference type="ARBA" id="ARBA00023136"/>
    </source>
</evidence>
<dbReference type="STRING" id="1735162.PeribacterB2_0062"/>
<dbReference type="AlphaFoldDB" id="A0A0S1SQJ1"/>
<evidence type="ECO:0000256" key="3">
    <source>
        <dbReference type="ARBA" id="ARBA00007222"/>
    </source>
</evidence>
<feature type="transmembrane region" description="Helical" evidence="10">
    <location>
        <begin position="107"/>
        <end position="127"/>
    </location>
</feature>
<feature type="domain" description="Protein O-mannosyl-transferase C-terminal four TM" evidence="12">
    <location>
        <begin position="312"/>
        <end position="483"/>
    </location>
</feature>
<dbReference type="EC" id="2.4.1.-" evidence="10"/>
<dbReference type="InterPro" id="IPR003342">
    <property type="entry name" value="ArnT-like_N"/>
</dbReference>
<evidence type="ECO:0000256" key="7">
    <source>
        <dbReference type="ARBA" id="ARBA00022989"/>
    </source>
</evidence>
<evidence type="ECO:0000256" key="6">
    <source>
        <dbReference type="ARBA" id="ARBA00022692"/>
    </source>
</evidence>
<feature type="transmembrane region" description="Helical" evidence="10">
    <location>
        <begin position="408"/>
        <end position="429"/>
    </location>
</feature>
<keyword evidence="5 10" id="KW-0808">Transferase</keyword>
<comment type="function">
    <text evidence="10">Protein O-mannosyltransferase that catalyzes the transfer of a single mannose residue from a polyprenol phospho-mannosyl lipidic donor to the hydroxyl group of selected serine and threonine residues in acceptor proteins.</text>
</comment>
<evidence type="ECO:0000259" key="11">
    <source>
        <dbReference type="Pfam" id="PF02366"/>
    </source>
</evidence>
<evidence type="ECO:0000259" key="12">
    <source>
        <dbReference type="Pfam" id="PF16192"/>
    </source>
</evidence>
<feature type="domain" description="ArnT-like N-terminal" evidence="11">
    <location>
        <begin position="21"/>
        <end position="243"/>
    </location>
</feature>
<name>A0A0S1SQJ1_9BACT</name>
<accession>A0A0S1SPD3</accession>
<dbReference type="Pfam" id="PF02366">
    <property type="entry name" value="PMT"/>
    <property type="match status" value="1"/>
</dbReference>
<feature type="transmembrane region" description="Helical" evidence="10">
    <location>
        <begin position="158"/>
        <end position="175"/>
    </location>
</feature>
<organism evidence="13 14">
    <name type="scientific">Candidatus Peribacter riflensis</name>
    <dbReference type="NCBI Taxonomy" id="1735162"/>
    <lineage>
        <taxon>Bacteria</taxon>
        <taxon>Candidatus Peregrinibacteriota</taxon>
        <taxon>Candidatus Peribacteria</taxon>
        <taxon>Candidatus Peribacterales</taxon>
        <taxon>Candidatus Peribacteraceae</taxon>
        <taxon>Candidatus Peribacter</taxon>
    </lineage>
</organism>
<dbReference type="GO" id="GO:0012505">
    <property type="term" value="C:endomembrane system"/>
    <property type="evidence" value="ECO:0007669"/>
    <property type="project" value="UniProtKB-SubCell"/>
</dbReference>
<dbReference type="PANTHER" id="PTHR10050">
    <property type="entry name" value="DOLICHYL-PHOSPHATE-MANNOSE--PROTEIN MANNOSYLTRANSFERASE"/>
    <property type="match status" value="1"/>
</dbReference>
<comment type="similarity">
    <text evidence="3 10">Belongs to the glycosyltransferase 39 family.</text>
</comment>
<evidence type="ECO:0000313" key="14">
    <source>
        <dbReference type="Proteomes" id="UP000069135"/>
    </source>
</evidence>
<accession>A0A0S1SVB0</accession>
<feature type="transmembrane region" description="Helical" evidence="10">
    <location>
        <begin position="134"/>
        <end position="152"/>
    </location>
</feature>
<keyword evidence="4 10" id="KW-0328">Glycosyltransferase</keyword>
<feature type="transmembrane region" description="Helical" evidence="10">
    <location>
        <begin position="232"/>
        <end position="251"/>
    </location>
</feature>
<comment type="pathway">
    <text evidence="2 10">Protein modification; protein glycosylation.</text>
</comment>
<evidence type="ECO:0000256" key="1">
    <source>
        <dbReference type="ARBA" id="ARBA00004127"/>
    </source>
</evidence>
<keyword evidence="7 10" id="KW-1133">Transmembrane helix</keyword>
<reference evidence="14" key="1">
    <citation type="submission" date="2015-10" db="EMBL/GenBank/DDBJ databases">
        <title>Analysis of five complete genome sequences for members of the class Peribacteria in the recently recognized Peregrinibacteria bacterial phylum.</title>
        <authorList>
            <person name="Anantharaman K."/>
            <person name="Brown C.T."/>
            <person name="Burstein D."/>
            <person name="Castelle C.J."/>
            <person name="Probst A.J."/>
            <person name="Thomas B.C."/>
            <person name="Williams K.H."/>
            <person name="Banfield J.F."/>
        </authorList>
    </citation>
    <scope>NUCLEOTIDE SEQUENCE [LARGE SCALE GENOMIC DNA]</scope>
</reference>
<evidence type="ECO:0000313" key="13">
    <source>
        <dbReference type="EMBL" id="ALM12766.1"/>
    </source>
</evidence>
<evidence type="ECO:0000256" key="5">
    <source>
        <dbReference type="ARBA" id="ARBA00022679"/>
    </source>
</evidence>
<keyword evidence="8 10" id="KW-0472">Membrane</keyword>
<comment type="subcellular location">
    <subcellularLocation>
        <location evidence="10">Cell membrane</location>
    </subcellularLocation>
    <subcellularLocation>
        <location evidence="1">Endomembrane system</location>
        <topology evidence="1">Multi-pass membrane protein</topology>
    </subcellularLocation>
</comment>
<keyword evidence="10" id="KW-1003">Cell membrane</keyword>
<protein>
    <recommendedName>
        <fullName evidence="9 10">Polyprenol-phosphate-mannose--protein mannosyltransferase</fullName>
        <ecNumber evidence="10">2.4.1.-</ecNumber>
    </recommendedName>
</protein>
<evidence type="ECO:0000256" key="10">
    <source>
        <dbReference type="RuleBase" id="RU367007"/>
    </source>
</evidence>
<feature type="transmembrane region" description="Helical" evidence="10">
    <location>
        <begin position="351"/>
        <end position="371"/>
    </location>
</feature>
<feature type="transmembrane region" description="Helical" evidence="10">
    <location>
        <begin position="441"/>
        <end position="460"/>
    </location>
</feature>
<dbReference type="KEGG" id="prf:PeribacterA2_0062"/>
<feature type="transmembrane region" description="Helical" evidence="10">
    <location>
        <begin position="383"/>
        <end position="402"/>
    </location>
</feature>
<reference evidence="13 14" key="2">
    <citation type="journal article" date="2016" name="PeerJ">
        <title>Analysis of five complete genome sequences for members of the class Peribacteria in the recently recognized Peregrinibacteria bacterial phylum.</title>
        <authorList>
            <person name="Anantharaman K."/>
            <person name="Brown C.T."/>
            <person name="Burstein D."/>
            <person name="Castelle C.J."/>
            <person name="Probst A.J."/>
            <person name="Thomas B.C."/>
            <person name="Williams K.H."/>
            <person name="Banfield J.F."/>
        </authorList>
    </citation>
    <scope>NUCLEOTIDE SEQUENCE [LARGE SCALE GENOMIC DNA]</scope>
    <source>
        <strain evidence="13">RIFOXYD1_FULL_PER-ii_59_16</strain>
    </source>
</reference>
<evidence type="ECO:0000256" key="4">
    <source>
        <dbReference type="ARBA" id="ARBA00022676"/>
    </source>
</evidence>
<gene>
    <name evidence="13" type="ORF">PeribacterD1_0062</name>
</gene>